<feature type="compositionally biased region" description="Low complexity" evidence="1">
    <location>
        <begin position="711"/>
        <end position="722"/>
    </location>
</feature>
<evidence type="ECO:0000256" key="3">
    <source>
        <dbReference type="SAM" id="SignalP"/>
    </source>
</evidence>
<evidence type="ECO:0000313" key="5">
    <source>
        <dbReference type="Proteomes" id="UP000229907"/>
    </source>
</evidence>
<keyword evidence="3" id="KW-0732">Signal</keyword>
<feature type="region of interest" description="Disordered" evidence="1">
    <location>
        <begin position="703"/>
        <end position="722"/>
    </location>
</feature>
<evidence type="ECO:0000256" key="2">
    <source>
        <dbReference type="SAM" id="Phobius"/>
    </source>
</evidence>
<dbReference type="Proteomes" id="UP000229907">
    <property type="component" value="Chromosome"/>
</dbReference>
<evidence type="ECO:0000313" key="4">
    <source>
        <dbReference type="EMBL" id="ATU19827.1"/>
    </source>
</evidence>
<sequence length="763" mass="81608">MTRFTSILHRAAATVAACAAVLAPVAVADAAEGEKLTEASPYNFTYFNGGVLYEIGPVGHDGAGLDYYCIQQDKNTNYTVGAATTMQDSLNARKAAVLISRYPHTEVKQDVTHAAIAVILHDFFDTSTGPQGWPSSRASLKKRYPQIFTRVDELLAEADALTPAKLNTKLSYDEGRRNGDVTVSIDNARGAPVSGIGYTLTLDGPAVFADGSRTWRGVSSDKAAVIRWVSTGDGDVRVSGSAKVPSVDVITSSQRLVRVGEGQAKAFDGIRFPAKKTFTPTIRTVTTPTLIEAGVRVTDAVAVGMAGPDDVWPRGETLTVDGWYFDGLNADAVTRRIERHDGERADDFVKRVATTLGHQPVATARLSFDAPGEQTAVARDADGDYHATATSGFGTWLWAARRDRQHGSMGDYLAQDIVTAIVDGAETNVTRRDTVDVRSEAHEHTAHVGSQLMDTIWVSGFPDDHGQWKGDETIGVGADEPYAQVSVWWSGGDGDDTIWRPEGEGQPQPDDHHRLIGSWDYKAVNGGLRVGGGAPDAHGEPVEIIAETPGWYVFVWSFAGDDRVAPAASSYADSWERVHVTEEPAEPPTLTTQVDRAKVNIGEAFRDVATVQGTVPEGAVVVFEAYEAIDEDDATRPGTNRLLLSGGAHPLDPTRTSQQVESEQTRSPTAGLVYWKATVLSRDGDVLATHEIGVPGEVVEVVEAPKPKQTPKPSTQPKQAPKPALAATGVAAAAPLTVTCLACAAAGIAAVRLRRGARRPRRH</sequence>
<proteinExistence type="predicted"/>
<feature type="compositionally biased region" description="Polar residues" evidence="1">
    <location>
        <begin position="654"/>
        <end position="667"/>
    </location>
</feature>
<evidence type="ECO:0008006" key="6">
    <source>
        <dbReference type="Google" id="ProtNLM"/>
    </source>
</evidence>
<dbReference type="AlphaFoldDB" id="A0A2D3D3Y1"/>
<reference evidence="4 5" key="1">
    <citation type="submission" date="2016-11" db="EMBL/GenBank/DDBJ databases">
        <title>complete genome sequence of Bifidobacterium choerinum strain FMB-1.</title>
        <authorList>
            <person name="Park C.-S."/>
            <person name="Jung D.-H."/>
            <person name="Choi D.-S."/>
        </authorList>
    </citation>
    <scope>NUCLEOTIDE SEQUENCE [LARGE SCALE GENOMIC DNA]</scope>
    <source>
        <strain evidence="4 5">FMB-1</strain>
    </source>
</reference>
<feature type="signal peptide" evidence="3">
    <location>
        <begin position="1"/>
        <end position="30"/>
    </location>
</feature>
<organism evidence="4 5">
    <name type="scientific">Bifidobacterium choerinum</name>
    <dbReference type="NCBI Taxonomy" id="35760"/>
    <lineage>
        <taxon>Bacteria</taxon>
        <taxon>Bacillati</taxon>
        <taxon>Actinomycetota</taxon>
        <taxon>Actinomycetes</taxon>
        <taxon>Bifidobacteriales</taxon>
        <taxon>Bifidobacteriaceae</taxon>
        <taxon>Bifidobacterium</taxon>
    </lineage>
</organism>
<keyword evidence="2" id="KW-1133">Transmembrane helix</keyword>
<dbReference type="EMBL" id="CP018044">
    <property type="protein sequence ID" value="ATU19827.1"/>
    <property type="molecule type" value="Genomic_DNA"/>
</dbReference>
<dbReference type="RefSeq" id="WP_099720853.1">
    <property type="nucleotide sequence ID" value="NZ_CP018044.1"/>
</dbReference>
<name>A0A2D3D3Y1_9BIFI</name>
<protein>
    <recommendedName>
        <fullName evidence="6">LPXTG-motif cell wall anchor domain-containing protein</fullName>
    </recommendedName>
</protein>
<feature type="region of interest" description="Disordered" evidence="1">
    <location>
        <begin position="644"/>
        <end position="667"/>
    </location>
</feature>
<dbReference type="KEGG" id="bcho:BcFMB_01480"/>
<keyword evidence="2" id="KW-0812">Transmembrane</keyword>
<evidence type="ECO:0000256" key="1">
    <source>
        <dbReference type="SAM" id="MobiDB-lite"/>
    </source>
</evidence>
<keyword evidence="2" id="KW-0472">Membrane</keyword>
<accession>A0A2D3D3Y1</accession>
<feature type="chain" id="PRO_5013575196" description="LPXTG-motif cell wall anchor domain-containing protein" evidence="3">
    <location>
        <begin position="31"/>
        <end position="763"/>
    </location>
</feature>
<feature type="transmembrane region" description="Helical" evidence="2">
    <location>
        <begin position="724"/>
        <end position="753"/>
    </location>
</feature>
<gene>
    <name evidence="4" type="ORF">BcFMB_01480</name>
</gene>